<gene>
    <name evidence="2" type="ORF">HD594_002820</name>
</gene>
<reference evidence="2 3" key="1">
    <citation type="submission" date="2020-08" db="EMBL/GenBank/DDBJ databases">
        <title>Sequencing the genomes of 1000 actinobacteria strains.</title>
        <authorList>
            <person name="Klenk H.-P."/>
        </authorList>
    </citation>
    <scope>NUCLEOTIDE SEQUENCE [LARGE SCALE GENOMIC DNA]</scope>
    <source>
        <strain evidence="2 3">DSM 12511</strain>
    </source>
</reference>
<dbReference type="CDD" id="cd00761">
    <property type="entry name" value="Glyco_tranf_GTA_type"/>
    <property type="match status" value="1"/>
</dbReference>
<accession>A0A7X0KVR2</accession>
<dbReference type="PANTHER" id="PTHR43685:SF2">
    <property type="entry name" value="GLYCOSYLTRANSFERASE 2-LIKE DOMAIN-CONTAINING PROTEIN"/>
    <property type="match status" value="1"/>
</dbReference>
<name>A0A7X0KVR2_9MICO</name>
<keyword evidence="3" id="KW-1185">Reference proteome</keyword>
<dbReference type="PANTHER" id="PTHR43685">
    <property type="entry name" value="GLYCOSYLTRANSFERASE"/>
    <property type="match status" value="1"/>
</dbReference>
<dbReference type="SUPFAM" id="SSF53448">
    <property type="entry name" value="Nucleotide-diphospho-sugar transferases"/>
    <property type="match status" value="1"/>
</dbReference>
<organism evidence="2 3">
    <name type="scientific">Microbacterium thalassium</name>
    <dbReference type="NCBI Taxonomy" id="362649"/>
    <lineage>
        <taxon>Bacteria</taxon>
        <taxon>Bacillati</taxon>
        <taxon>Actinomycetota</taxon>
        <taxon>Actinomycetes</taxon>
        <taxon>Micrococcales</taxon>
        <taxon>Microbacteriaceae</taxon>
        <taxon>Microbacterium</taxon>
    </lineage>
</organism>
<dbReference type="AlphaFoldDB" id="A0A7X0KVR2"/>
<protein>
    <submittedName>
        <fullName evidence="2">Glycosyltransferase involved in cell wall biosynthesis</fullName>
    </submittedName>
</protein>
<dbReference type="EMBL" id="JACHML010000001">
    <property type="protein sequence ID" value="MBB6392507.1"/>
    <property type="molecule type" value="Genomic_DNA"/>
</dbReference>
<evidence type="ECO:0000313" key="3">
    <source>
        <dbReference type="Proteomes" id="UP000537775"/>
    </source>
</evidence>
<feature type="domain" description="Glycosyltransferase 2-like" evidence="1">
    <location>
        <begin position="3"/>
        <end position="127"/>
    </location>
</feature>
<evidence type="ECO:0000313" key="2">
    <source>
        <dbReference type="EMBL" id="MBB6392507.1"/>
    </source>
</evidence>
<dbReference type="RefSeq" id="WP_184751564.1">
    <property type="nucleotide sequence ID" value="NZ_BAAAJR010000001.1"/>
</dbReference>
<sequence>MTAIVPTYNGAETIGRTLESLAAQTWPALEILIGDDGSTDATPRIIAEFAATRDDVRIVHRPENLGWLGNSNDLMSRASGEFSFFAFHDDVVEPTYVERLARALMDDDAAILAFSDMTVADTDGTVRTHTFDLLEGVESPADRGTVMADRPFDWWVPNRGLFRTAAYERTGGIHRNRSGEYSADWTWLLHLSLLGGFVRVPEVLCHKHYTKKSLSKSWPHDPVQQAHLLRAGIDEVLGSSASMRTKAIVGGRLIRRILRAKRRAMRGAR</sequence>
<keyword evidence="2" id="KW-0808">Transferase</keyword>
<comment type="caution">
    <text evidence="2">The sequence shown here is derived from an EMBL/GenBank/DDBJ whole genome shotgun (WGS) entry which is preliminary data.</text>
</comment>
<dbReference type="GO" id="GO:0016740">
    <property type="term" value="F:transferase activity"/>
    <property type="evidence" value="ECO:0007669"/>
    <property type="project" value="UniProtKB-KW"/>
</dbReference>
<dbReference type="InterPro" id="IPR001173">
    <property type="entry name" value="Glyco_trans_2-like"/>
</dbReference>
<dbReference type="Gene3D" id="3.90.550.10">
    <property type="entry name" value="Spore Coat Polysaccharide Biosynthesis Protein SpsA, Chain A"/>
    <property type="match status" value="1"/>
</dbReference>
<proteinExistence type="predicted"/>
<dbReference type="InterPro" id="IPR029044">
    <property type="entry name" value="Nucleotide-diphossugar_trans"/>
</dbReference>
<dbReference type="Proteomes" id="UP000537775">
    <property type="component" value="Unassembled WGS sequence"/>
</dbReference>
<evidence type="ECO:0000259" key="1">
    <source>
        <dbReference type="Pfam" id="PF00535"/>
    </source>
</evidence>
<dbReference type="InterPro" id="IPR050834">
    <property type="entry name" value="Glycosyltransf_2"/>
</dbReference>
<dbReference type="Pfam" id="PF00535">
    <property type="entry name" value="Glycos_transf_2"/>
    <property type="match status" value="1"/>
</dbReference>